<keyword evidence="1" id="KW-0378">Hydrolase</keyword>
<feature type="domain" description="Glycosyl hydrolase family 32 C-terminal" evidence="3">
    <location>
        <begin position="167"/>
        <end position="270"/>
    </location>
</feature>
<evidence type="ECO:0000313" key="5">
    <source>
        <dbReference type="Proteomes" id="UP000886890"/>
    </source>
</evidence>
<gene>
    <name evidence="4" type="ORF">H9734_06660</name>
</gene>
<dbReference type="Gene3D" id="2.60.120.560">
    <property type="entry name" value="Exo-inulinase, domain 1"/>
    <property type="match status" value="1"/>
</dbReference>
<dbReference type="Gene3D" id="2.115.10.20">
    <property type="entry name" value="Glycosyl hydrolase domain, family 43"/>
    <property type="match status" value="1"/>
</dbReference>
<dbReference type="InterPro" id="IPR023296">
    <property type="entry name" value="Glyco_hydro_beta-prop_sf"/>
</dbReference>
<evidence type="ECO:0000259" key="3">
    <source>
        <dbReference type="Pfam" id="PF08244"/>
    </source>
</evidence>
<dbReference type="Proteomes" id="UP000886890">
    <property type="component" value="Unassembled WGS sequence"/>
</dbReference>
<dbReference type="InterPro" id="IPR013189">
    <property type="entry name" value="Glyco_hydro_32_C"/>
</dbReference>
<dbReference type="GO" id="GO:0016798">
    <property type="term" value="F:hydrolase activity, acting on glycosyl bonds"/>
    <property type="evidence" value="ECO:0007669"/>
    <property type="project" value="UniProtKB-KW"/>
</dbReference>
<sequence length="288" mass="32877">MSSTNETFHICKGGLYESGETACSILLFCACQVEKDVVETYGFLGRWDAERRKFEKFHEKALLLDLGNGTFTGPSGLVTPDGRSVVFSIAQGKRKRDEEYHAGWAHNGGLPIELFLRNGELHLRPVREILSLRSRQIIHLTEISMEQANDYLGRFEGNCVYLKVVGDAERILLETEDGDQKKTVYYDKSRCRLGVLDKDGKEIGKYRGAEDQVRIGEEPVSMEYFLDQSMIEVYLNEKKSVTVRNYGNGSARKIRLAGNVEKIRKLELWEMEPAYALEKDLEGRVEYE</sequence>
<evidence type="ECO:0000256" key="1">
    <source>
        <dbReference type="ARBA" id="ARBA00022801"/>
    </source>
</evidence>
<dbReference type="EMBL" id="DXEK01000110">
    <property type="protein sequence ID" value="HIX77258.1"/>
    <property type="molecule type" value="Genomic_DNA"/>
</dbReference>
<comment type="caution">
    <text evidence="4">The sequence shown here is derived from an EMBL/GenBank/DDBJ whole genome shotgun (WGS) entry which is preliminary data.</text>
</comment>
<keyword evidence="2" id="KW-0326">Glycosidase</keyword>
<name>A0A9D1XCY4_9FIRM</name>
<reference evidence="4" key="2">
    <citation type="submission" date="2021-04" db="EMBL/GenBank/DDBJ databases">
        <authorList>
            <person name="Gilroy R."/>
        </authorList>
    </citation>
    <scope>NUCLEOTIDE SEQUENCE</scope>
    <source>
        <strain evidence="4">CHK183-1962</strain>
    </source>
</reference>
<dbReference type="InterPro" id="IPR013320">
    <property type="entry name" value="ConA-like_dom_sf"/>
</dbReference>
<dbReference type="SUPFAM" id="SSF49899">
    <property type="entry name" value="Concanavalin A-like lectins/glucanases"/>
    <property type="match status" value="1"/>
</dbReference>
<accession>A0A9D1XCY4</accession>
<reference evidence="4" key="1">
    <citation type="journal article" date="2021" name="PeerJ">
        <title>Extensive microbial diversity within the chicken gut microbiome revealed by metagenomics and culture.</title>
        <authorList>
            <person name="Gilroy R."/>
            <person name="Ravi A."/>
            <person name="Getino M."/>
            <person name="Pursley I."/>
            <person name="Horton D.L."/>
            <person name="Alikhan N.F."/>
            <person name="Baker D."/>
            <person name="Gharbi K."/>
            <person name="Hall N."/>
            <person name="Watson M."/>
            <person name="Adriaenssens E.M."/>
            <person name="Foster-Nyarko E."/>
            <person name="Jarju S."/>
            <person name="Secka A."/>
            <person name="Antonio M."/>
            <person name="Oren A."/>
            <person name="Chaudhuri R.R."/>
            <person name="La Ragione R."/>
            <person name="Hildebrand F."/>
            <person name="Pallen M.J."/>
        </authorList>
    </citation>
    <scope>NUCLEOTIDE SEQUENCE</scope>
    <source>
        <strain evidence="4">CHK183-1962</strain>
    </source>
</reference>
<dbReference type="InterPro" id="IPR051214">
    <property type="entry name" value="GH32_Enzymes"/>
</dbReference>
<dbReference type="AlphaFoldDB" id="A0A9D1XCY4"/>
<dbReference type="PANTHER" id="PTHR43101:SF1">
    <property type="entry name" value="BETA-FRUCTOSIDASE"/>
    <property type="match status" value="1"/>
</dbReference>
<protein>
    <submittedName>
        <fullName evidence="4">GH32 C-terminal domain-containing protein</fullName>
    </submittedName>
</protein>
<evidence type="ECO:0000313" key="4">
    <source>
        <dbReference type="EMBL" id="HIX77258.1"/>
    </source>
</evidence>
<evidence type="ECO:0000256" key="2">
    <source>
        <dbReference type="ARBA" id="ARBA00023295"/>
    </source>
</evidence>
<proteinExistence type="predicted"/>
<dbReference type="PANTHER" id="PTHR43101">
    <property type="entry name" value="BETA-FRUCTOSIDASE"/>
    <property type="match status" value="1"/>
</dbReference>
<organism evidence="4 5">
    <name type="scientific">Candidatus Fusicatenibacter merdavium</name>
    <dbReference type="NCBI Taxonomy" id="2838600"/>
    <lineage>
        <taxon>Bacteria</taxon>
        <taxon>Bacillati</taxon>
        <taxon>Bacillota</taxon>
        <taxon>Clostridia</taxon>
        <taxon>Lachnospirales</taxon>
        <taxon>Lachnospiraceae</taxon>
        <taxon>Fusicatenibacter</taxon>
    </lineage>
</organism>
<dbReference type="Pfam" id="PF08244">
    <property type="entry name" value="Glyco_hydro_32C"/>
    <property type="match status" value="1"/>
</dbReference>